<reference evidence="1 2" key="1">
    <citation type="submission" date="2019-03" db="EMBL/GenBank/DDBJ databases">
        <title>First draft genome of Liparis tanakae, snailfish: a comprehensive survey of snailfish specific genes.</title>
        <authorList>
            <person name="Kim W."/>
            <person name="Song I."/>
            <person name="Jeong J.-H."/>
            <person name="Kim D."/>
            <person name="Kim S."/>
            <person name="Ryu S."/>
            <person name="Song J.Y."/>
            <person name="Lee S.K."/>
        </authorList>
    </citation>
    <scope>NUCLEOTIDE SEQUENCE [LARGE SCALE GENOMIC DNA]</scope>
    <source>
        <tissue evidence="1">Muscle</tissue>
    </source>
</reference>
<comment type="caution">
    <text evidence="1">The sequence shown here is derived from an EMBL/GenBank/DDBJ whole genome shotgun (WGS) entry which is preliminary data.</text>
</comment>
<protein>
    <submittedName>
        <fullName evidence="1">Uncharacterized protein</fullName>
    </submittedName>
</protein>
<keyword evidence="2" id="KW-1185">Reference proteome</keyword>
<name>A0A4Z2G9I6_9TELE</name>
<dbReference type="Proteomes" id="UP000314294">
    <property type="component" value="Unassembled WGS sequence"/>
</dbReference>
<sequence length="78" mass="8241">MNREEPLRCISSVLRSAGGVQHVDLIDLGADGDDEDLHAGVRHLANALLQQGLGDVLRPAVGEQHQLPPAARRVSATG</sequence>
<dbReference type="OrthoDB" id="10576884at2759"/>
<accession>A0A4Z2G9I6</accession>
<evidence type="ECO:0000313" key="2">
    <source>
        <dbReference type="Proteomes" id="UP000314294"/>
    </source>
</evidence>
<gene>
    <name evidence="1" type="ORF">EYF80_039657</name>
</gene>
<dbReference type="EMBL" id="SRLO01000629">
    <property type="protein sequence ID" value="TNN50168.1"/>
    <property type="molecule type" value="Genomic_DNA"/>
</dbReference>
<organism evidence="1 2">
    <name type="scientific">Liparis tanakae</name>
    <name type="common">Tanaka's snailfish</name>
    <dbReference type="NCBI Taxonomy" id="230148"/>
    <lineage>
        <taxon>Eukaryota</taxon>
        <taxon>Metazoa</taxon>
        <taxon>Chordata</taxon>
        <taxon>Craniata</taxon>
        <taxon>Vertebrata</taxon>
        <taxon>Euteleostomi</taxon>
        <taxon>Actinopterygii</taxon>
        <taxon>Neopterygii</taxon>
        <taxon>Teleostei</taxon>
        <taxon>Neoteleostei</taxon>
        <taxon>Acanthomorphata</taxon>
        <taxon>Eupercaria</taxon>
        <taxon>Perciformes</taxon>
        <taxon>Cottioidei</taxon>
        <taxon>Cottales</taxon>
        <taxon>Liparidae</taxon>
        <taxon>Liparis</taxon>
    </lineage>
</organism>
<evidence type="ECO:0000313" key="1">
    <source>
        <dbReference type="EMBL" id="TNN50168.1"/>
    </source>
</evidence>
<proteinExistence type="predicted"/>
<dbReference type="AlphaFoldDB" id="A0A4Z2G9I6"/>